<evidence type="ECO:0000313" key="1">
    <source>
        <dbReference type="EMBL" id="KFB88025.1"/>
    </source>
</evidence>
<name>A0ABR4U7L9_9GAMM</name>
<reference evidence="1 2" key="1">
    <citation type="submission" date="2014-03" db="EMBL/GenBank/DDBJ databases">
        <title>Draft genome sequence of the Serratia grimesii strain a2.</title>
        <authorList>
            <person name="Toymentseva A."/>
            <person name="Kazakov S."/>
            <person name="Giliazeva A."/>
            <person name="Ismagilova R."/>
            <person name="Shah R."/>
            <person name="Sharipova M."/>
            <person name="Khaitlina S."/>
            <person name="Mardanova A."/>
        </authorList>
    </citation>
    <scope>NUCLEOTIDE SEQUENCE [LARGE SCALE GENOMIC DNA]</scope>
    <source>
        <strain evidence="1 2">A2</strain>
    </source>
</reference>
<accession>A0ABR4U7L9</accession>
<dbReference type="EMBL" id="JGVP01000019">
    <property type="protein sequence ID" value="KFB88025.1"/>
    <property type="molecule type" value="Genomic_DNA"/>
</dbReference>
<sequence>MQNHAPYACTLDLRQASQKKGCFRAWGAVNAPQQNQQCNGACSISEVFDFGYNGGNDLMSFSPVAVNH</sequence>
<keyword evidence="2" id="KW-1185">Reference proteome</keyword>
<evidence type="ECO:0000313" key="2">
    <source>
        <dbReference type="Proteomes" id="UP000028721"/>
    </source>
</evidence>
<comment type="caution">
    <text evidence="1">The sequence shown here is derived from an EMBL/GenBank/DDBJ whole genome shotgun (WGS) entry which is preliminary data.</text>
</comment>
<gene>
    <name evidence="1" type="ORF">CR62_07395</name>
</gene>
<proteinExistence type="predicted"/>
<protein>
    <submittedName>
        <fullName evidence="1">Uncharacterized protein</fullName>
    </submittedName>
</protein>
<organism evidence="1 2">
    <name type="scientific">Serratia grimesii</name>
    <dbReference type="NCBI Taxonomy" id="82995"/>
    <lineage>
        <taxon>Bacteria</taxon>
        <taxon>Pseudomonadati</taxon>
        <taxon>Pseudomonadota</taxon>
        <taxon>Gammaproteobacteria</taxon>
        <taxon>Enterobacterales</taxon>
        <taxon>Yersiniaceae</taxon>
        <taxon>Serratia</taxon>
    </lineage>
</organism>
<dbReference type="Proteomes" id="UP000028721">
    <property type="component" value="Unassembled WGS sequence"/>
</dbReference>